<comment type="similarity">
    <text evidence="3">Belongs to the class-I pyridoxal-phosphate-dependent aminotransferase family.</text>
</comment>
<evidence type="ECO:0000259" key="4">
    <source>
        <dbReference type="Pfam" id="PF00155"/>
    </source>
</evidence>
<dbReference type="Gene3D" id="3.40.640.10">
    <property type="entry name" value="Type I PLP-dependent aspartate aminotransferase-like (Major domain)"/>
    <property type="match status" value="1"/>
</dbReference>
<dbReference type="InterPro" id="IPR015421">
    <property type="entry name" value="PyrdxlP-dep_Trfase_major"/>
</dbReference>
<dbReference type="GO" id="GO:0008483">
    <property type="term" value="F:transaminase activity"/>
    <property type="evidence" value="ECO:0007669"/>
    <property type="project" value="UniProtKB-KW"/>
</dbReference>
<keyword evidence="5" id="KW-0456">Lyase</keyword>
<dbReference type="InterPro" id="IPR015422">
    <property type="entry name" value="PyrdxlP-dep_Trfase_small"/>
</dbReference>
<evidence type="ECO:0000313" key="5">
    <source>
        <dbReference type="EMBL" id="MBK6301009.1"/>
    </source>
</evidence>
<comment type="caution">
    <text evidence="5">The sequence shown here is derived from an EMBL/GenBank/DDBJ whole genome shotgun (WGS) entry which is preliminary data.</text>
</comment>
<proteinExistence type="inferred from homology"/>
<evidence type="ECO:0000256" key="1">
    <source>
        <dbReference type="ARBA" id="ARBA00001933"/>
    </source>
</evidence>
<evidence type="ECO:0000256" key="3">
    <source>
        <dbReference type="RuleBase" id="RU000481"/>
    </source>
</evidence>
<dbReference type="PROSITE" id="PS00105">
    <property type="entry name" value="AA_TRANSFER_CLASS_1"/>
    <property type="match status" value="1"/>
</dbReference>
<name>A0A935CDL2_9MICO</name>
<evidence type="ECO:0000313" key="6">
    <source>
        <dbReference type="Proteomes" id="UP000718281"/>
    </source>
</evidence>
<dbReference type="SUPFAM" id="SSF53383">
    <property type="entry name" value="PLP-dependent transferases"/>
    <property type="match status" value="1"/>
</dbReference>
<dbReference type="InterPro" id="IPR004839">
    <property type="entry name" value="Aminotransferase_I/II_large"/>
</dbReference>
<dbReference type="GO" id="GO:0030170">
    <property type="term" value="F:pyridoxal phosphate binding"/>
    <property type="evidence" value="ECO:0007669"/>
    <property type="project" value="InterPro"/>
</dbReference>
<dbReference type="PANTHER" id="PTHR42885:SF1">
    <property type="entry name" value="THREONINE-PHOSPHATE DECARBOXYLASE"/>
    <property type="match status" value="1"/>
</dbReference>
<dbReference type="CDD" id="cd00609">
    <property type="entry name" value="AAT_like"/>
    <property type="match status" value="1"/>
</dbReference>
<dbReference type="GO" id="GO:0016829">
    <property type="term" value="F:lyase activity"/>
    <property type="evidence" value="ECO:0007669"/>
    <property type="project" value="UniProtKB-KW"/>
</dbReference>
<dbReference type="AlphaFoldDB" id="A0A935CDL2"/>
<accession>A0A935CDL2</accession>
<organism evidence="5 6">
    <name type="scientific">Candidatus Phosphoribacter hodrii</name>
    <dbReference type="NCBI Taxonomy" id="2953743"/>
    <lineage>
        <taxon>Bacteria</taxon>
        <taxon>Bacillati</taxon>
        <taxon>Actinomycetota</taxon>
        <taxon>Actinomycetes</taxon>
        <taxon>Micrococcales</taxon>
        <taxon>Dermatophilaceae</taxon>
        <taxon>Candidatus Phosphoribacter</taxon>
    </lineage>
</organism>
<reference evidence="5 6" key="1">
    <citation type="submission" date="2020-10" db="EMBL/GenBank/DDBJ databases">
        <title>Connecting structure to function with the recovery of over 1000 high-quality activated sludge metagenome-assembled genomes encoding full-length rRNA genes using long-read sequencing.</title>
        <authorList>
            <person name="Singleton C.M."/>
            <person name="Petriglieri F."/>
            <person name="Kristensen J.M."/>
            <person name="Kirkegaard R.H."/>
            <person name="Michaelsen T.Y."/>
            <person name="Andersen M.H."/>
            <person name="Karst S.M."/>
            <person name="Dueholm M.S."/>
            <person name="Nielsen P.H."/>
            <person name="Albertsen M."/>
        </authorList>
    </citation>
    <scope>NUCLEOTIDE SEQUENCE [LARGE SCALE GENOMIC DNA]</scope>
    <source>
        <strain evidence="5">AalE_18-Q3-R2-46_BAT3C.188</strain>
    </source>
</reference>
<keyword evidence="3" id="KW-0808">Transferase</keyword>
<dbReference type="Gene3D" id="3.90.1150.10">
    <property type="entry name" value="Aspartate Aminotransferase, domain 1"/>
    <property type="match status" value="1"/>
</dbReference>
<keyword evidence="2" id="KW-0663">Pyridoxal phosphate</keyword>
<keyword evidence="3" id="KW-0032">Aminotransferase</keyword>
<dbReference type="InterPro" id="IPR015424">
    <property type="entry name" value="PyrdxlP-dep_Trfase"/>
</dbReference>
<dbReference type="NCBIfam" id="NF005915">
    <property type="entry name" value="PRK07908.1"/>
    <property type="match status" value="1"/>
</dbReference>
<dbReference type="Proteomes" id="UP000718281">
    <property type="component" value="Unassembled WGS sequence"/>
</dbReference>
<comment type="cofactor">
    <cofactor evidence="1 3">
        <name>pyridoxal 5'-phosphate</name>
        <dbReference type="ChEBI" id="CHEBI:597326"/>
    </cofactor>
</comment>
<evidence type="ECO:0000256" key="2">
    <source>
        <dbReference type="ARBA" id="ARBA00022898"/>
    </source>
</evidence>
<dbReference type="PANTHER" id="PTHR42885">
    <property type="entry name" value="HISTIDINOL-PHOSPHATE AMINOTRANSFERASE-RELATED"/>
    <property type="match status" value="1"/>
</dbReference>
<feature type="domain" description="Aminotransferase class I/classII large" evidence="4">
    <location>
        <begin position="18"/>
        <end position="333"/>
    </location>
</feature>
<dbReference type="EMBL" id="JADIXZ010000004">
    <property type="protein sequence ID" value="MBK6301009.1"/>
    <property type="molecule type" value="Genomic_DNA"/>
</dbReference>
<dbReference type="Pfam" id="PF00155">
    <property type="entry name" value="Aminotran_1_2"/>
    <property type="match status" value="1"/>
</dbReference>
<protein>
    <recommendedName>
        <fullName evidence="3">Aminotransferase</fullName>
        <ecNumber evidence="3">2.6.1.-</ecNumber>
    </recommendedName>
</protein>
<dbReference type="InterPro" id="IPR004838">
    <property type="entry name" value="NHTrfase_class1_PyrdxlP-BS"/>
</dbReference>
<gene>
    <name evidence="5" type="ORF">IPF40_08145</name>
</gene>
<sequence length="344" mass="36350">MTERLDHHGDAEVRGATHLVDLAVNVRVGTPPAWLATVIRDTTGQLAAYPDPSVARAAVAHRHGVPEDMVLPTSGGAEAFTLIARAIAARRPLIVHPQFTEPEAAQRRAGRVPDRHVLQAKSGFTLDPAAVDPRADLVLVGNPTNPTGVLHPRATLEALRAPGRVLVVDEAFADAIRGERESLISPDLAGVLVLRSLTKTWGVAGLRAGYVVGDPDLIAALAEQQSPWSVSTPAAAVMAATATPEALAEVARVAETIARDRGRLVQALESIGLRPVPGEAPFVLVEVGPGIHAELREQGYAVRRGDTFPGLDGGWVRIAVRDSATSDALVRALAEVRLRGGLRR</sequence>
<dbReference type="EC" id="2.6.1.-" evidence="3"/>